<dbReference type="AlphaFoldDB" id="F0WG49"/>
<proteinExistence type="predicted"/>
<name>F0WG49_9STRA</name>
<accession>F0WG49</accession>
<reference evidence="1" key="1">
    <citation type="journal article" date="2011" name="PLoS Biol.">
        <title>Gene gain and loss during evolution of obligate parasitism in the white rust pathogen of Arabidopsis thaliana.</title>
        <authorList>
            <person name="Kemen E."/>
            <person name="Gardiner A."/>
            <person name="Schultz-Larsen T."/>
            <person name="Kemen A.C."/>
            <person name="Balmuth A.L."/>
            <person name="Robert-Seilaniantz A."/>
            <person name="Bailey K."/>
            <person name="Holub E."/>
            <person name="Studholme D.J."/>
            <person name="Maclean D."/>
            <person name="Jones J.D."/>
        </authorList>
    </citation>
    <scope>NUCLEOTIDE SEQUENCE</scope>
</reference>
<reference evidence="1" key="2">
    <citation type="submission" date="2011-02" db="EMBL/GenBank/DDBJ databases">
        <authorList>
            <person name="MacLean D."/>
        </authorList>
    </citation>
    <scope>NUCLEOTIDE SEQUENCE</scope>
</reference>
<evidence type="ECO:0000313" key="1">
    <source>
        <dbReference type="EMBL" id="CCA20184.1"/>
    </source>
</evidence>
<sequence length="77" mass="8904">MNPCCITCLIEDARMQKPEVNTKQILQMPPKCFNISYNRRDLILYALGIGETDRQFTHECDPFFAAFPLCMSNWIAS</sequence>
<gene>
    <name evidence="1" type="primary">AlNc14C88G5579</name>
    <name evidence="1" type="ORF">ALNC14_063270</name>
</gene>
<dbReference type="EMBL" id="FR824133">
    <property type="protein sequence ID" value="CCA20184.1"/>
    <property type="molecule type" value="Genomic_DNA"/>
</dbReference>
<dbReference type="HOGENOM" id="CLU_2643175_0_0_1"/>
<protein>
    <submittedName>
        <fullName evidence="1">AlNc14C88G5579 protein</fullName>
    </submittedName>
</protein>
<organism evidence="1">
    <name type="scientific">Albugo laibachii Nc14</name>
    <dbReference type="NCBI Taxonomy" id="890382"/>
    <lineage>
        <taxon>Eukaryota</taxon>
        <taxon>Sar</taxon>
        <taxon>Stramenopiles</taxon>
        <taxon>Oomycota</taxon>
        <taxon>Peronosporomycetes</taxon>
        <taxon>Albuginales</taxon>
        <taxon>Albuginaceae</taxon>
        <taxon>Albugo</taxon>
    </lineage>
</organism>
<dbReference type="Gene3D" id="3.10.129.10">
    <property type="entry name" value="Hotdog Thioesterase"/>
    <property type="match status" value="1"/>
</dbReference>